<comment type="caution">
    <text evidence="1">The sequence shown here is derived from an EMBL/GenBank/DDBJ whole genome shotgun (WGS) entry which is preliminary data.</text>
</comment>
<feature type="non-terminal residue" evidence="1">
    <location>
        <position position="1"/>
    </location>
</feature>
<organism evidence="1 2">
    <name type="scientific">Diploptera punctata</name>
    <name type="common">Pacific beetle cockroach</name>
    <dbReference type="NCBI Taxonomy" id="6984"/>
    <lineage>
        <taxon>Eukaryota</taxon>
        <taxon>Metazoa</taxon>
        <taxon>Ecdysozoa</taxon>
        <taxon>Arthropoda</taxon>
        <taxon>Hexapoda</taxon>
        <taxon>Insecta</taxon>
        <taxon>Pterygota</taxon>
        <taxon>Neoptera</taxon>
        <taxon>Polyneoptera</taxon>
        <taxon>Dictyoptera</taxon>
        <taxon>Blattodea</taxon>
        <taxon>Blaberoidea</taxon>
        <taxon>Blaberidae</taxon>
        <taxon>Diplopterinae</taxon>
        <taxon>Diploptera</taxon>
    </lineage>
</organism>
<gene>
    <name evidence="1" type="ORF">L9F63_017507</name>
</gene>
<accession>A0AAD7ZZV4</accession>
<name>A0AAD7ZZV4_DIPPU</name>
<keyword evidence="2" id="KW-1185">Reference proteome</keyword>
<dbReference type="EMBL" id="JASPKZ010004955">
    <property type="protein sequence ID" value="KAJ9589262.1"/>
    <property type="molecule type" value="Genomic_DNA"/>
</dbReference>
<dbReference type="Proteomes" id="UP001233999">
    <property type="component" value="Unassembled WGS sequence"/>
</dbReference>
<evidence type="ECO:0000313" key="1">
    <source>
        <dbReference type="EMBL" id="KAJ9589262.1"/>
    </source>
</evidence>
<protein>
    <submittedName>
        <fullName evidence="1">Uncharacterized protein</fullName>
    </submittedName>
</protein>
<feature type="non-terminal residue" evidence="1">
    <location>
        <position position="55"/>
    </location>
</feature>
<evidence type="ECO:0000313" key="2">
    <source>
        <dbReference type="Proteomes" id="UP001233999"/>
    </source>
</evidence>
<reference evidence="1" key="1">
    <citation type="journal article" date="2023" name="IScience">
        <title>Live-bearing cockroach genome reveals convergent evolutionary mechanisms linked to viviparity in insects and beyond.</title>
        <authorList>
            <person name="Fouks B."/>
            <person name="Harrison M.C."/>
            <person name="Mikhailova A.A."/>
            <person name="Marchal E."/>
            <person name="English S."/>
            <person name="Carruthers M."/>
            <person name="Jennings E.C."/>
            <person name="Chiamaka E.L."/>
            <person name="Frigard R.A."/>
            <person name="Pippel M."/>
            <person name="Attardo G.M."/>
            <person name="Benoit J.B."/>
            <person name="Bornberg-Bauer E."/>
            <person name="Tobe S.S."/>
        </authorList>
    </citation>
    <scope>NUCLEOTIDE SEQUENCE</scope>
    <source>
        <strain evidence="1">Stay&amp;Tobe</strain>
    </source>
</reference>
<sequence>LQVSFGVVEDLEIADTVSHPVKAVRGQSARPASPCHHQLHKLQRNTMKEVTSIND</sequence>
<proteinExistence type="predicted"/>
<dbReference type="AlphaFoldDB" id="A0AAD7ZZV4"/>
<reference evidence="1" key="2">
    <citation type="submission" date="2023-05" db="EMBL/GenBank/DDBJ databases">
        <authorList>
            <person name="Fouks B."/>
        </authorList>
    </citation>
    <scope>NUCLEOTIDE SEQUENCE</scope>
    <source>
        <strain evidence="1">Stay&amp;Tobe</strain>
        <tissue evidence="1">Testes</tissue>
    </source>
</reference>